<dbReference type="SMART" id="SM00448">
    <property type="entry name" value="REC"/>
    <property type="match status" value="1"/>
</dbReference>
<evidence type="ECO:0000256" key="7">
    <source>
        <dbReference type="ARBA" id="ARBA00022777"/>
    </source>
</evidence>
<dbReference type="InterPro" id="IPR003594">
    <property type="entry name" value="HATPase_dom"/>
</dbReference>
<evidence type="ECO:0000256" key="4">
    <source>
        <dbReference type="ARBA" id="ARBA00022553"/>
    </source>
</evidence>
<dbReference type="InterPro" id="IPR036097">
    <property type="entry name" value="HisK_dim/P_sf"/>
</dbReference>
<dbReference type="GO" id="GO:0033554">
    <property type="term" value="P:cellular response to stress"/>
    <property type="evidence" value="ECO:0007669"/>
    <property type="project" value="UniProtKB-ARBA"/>
</dbReference>
<dbReference type="AlphaFoldDB" id="A0AAN7K7Q0"/>
<dbReference type="InterPro" id="IPR006189">
    <property type="entry name" value="CHASE_dom"/>
</dbReference>
<keyword evidence="17" id="KW-1185">Reference proteome</keyword>
<dbReference type="GO" id="GO:0009884">
    <property type="term" value="F:cytokinin receptor activity"/>
    <property type="evidence" value="ECO:0007669"/>
    <property type="project" value="UniProtKB-ARBA"/>
</dbReference>
<protein>
    <recommendedName>
        <fullName evidence="3">histidine kinase</fullName>
        <ecNumber evidence="3">2.7.13.3</ecNumber>
    </recommendedName>
</protein>
<organism evidence="16 17">
    <name type="scientific">Trapa incisa</name>
    <dbReference type="NCBI Taxonomy" id="236973"/>
    <lineage>
        <taxon>Eukaryota</taxon>
        <taxon>Viridiplantae</taxon>
        <taxon>Streptophyta</taxon>
        <taxon>Embryophyta</taxon>
        <taxon>Tracheophyta</taxon>
        <taxon>Spermatophyta</taxon>
        <taxon>Magnoliopsida</taxon>
        <taxon>eudicotyledons</taxon>
        <taxon>Gunneridae</taxon>
        <taxon>Pentapetalae</taxon>
        <taxon>rosids</taxon>
        <taxon>malvids</taxon>
        <taxon>Myrtales</taxon>
        <taxon>Lythraceae</taxon>
        <taxon>Trapa</taxon>
    </lineage>
</organism>
<dbReference type="GO" id="GO:0043424">
    <property type="term" value="F:protein histidine kinase binding"/>
    <property type="evidence" value="ECO:0007669"/>
    <property type="project" value="UniProtKB-ARBA"/>
</dbReference>
<dbReference type="CDD" id="cd17546">
    <property type="entry name" value="REC_hyHK_CKI1_RcsC-like"/>
    <property type="match status" value="1"/>
</dbReference>
<evidence type="ECO:0000259" key="14">
    <source>
        <dbReference type="PROSITE" id="PS50110"/>
    </source>
</evidence>
<feature type="region of interest" description="Disordered" evidence="11">
    <location>
        <begin position="936"/>
        <end position="961"/>
    </location>
</feature>
<dbReference type="Pfam" id="PF24896">
    <property type="entry name" value="Receiver_CRE1"/>
    <property type="match status" value="1"/>
</dbReference>
<evidence type="ECO:0000259" key="13">
    <source>
        <dbReference type="PROSITE" id="PS50109"/>
    </source>
</evidence>
<comment type="caution">
    <text evidence="16">The sequence shown here is derived from an EMBL/GenBank/DDBJ whole genome shotgun (WGS) entry which is preliminary data.</text>
</comment>
<proteinExistence type="predicted"/>
<dbReference type="GO" id="GO:0048831">
    <property type="term" value="P:regulation of shoot system development"/>
    <property type="evidence" value="ECO:0007669"/>
    <property type="project" value="UniProtKB-ARBA"/>
</dbReference>
<keyword evidence="8 12" id="KW-1133">Transmembrane helix</keyword>
<dbReference type="Pfam" id="PF00072">
    <property type="entry name" value="Response_reg"/>
    <property type="match status" value="1"/>
</dbReference>
<dbReference type="GO" id="GO:0006970">
    <property type="term" value="P:response to osmotic stress"/>
    <property type="evidence" value="ECO:0007669"/>
    <property type="project" value="UniProtKB-ARBA"/>
</dbReference>
<name>A0AAN7K7Q0_9MYRT</name>
<evidence type="ECO:0000313" key="16">
    <source>
        <dbReference type="EMBL" id="KAK4763438.1"/>
    </source>
</evidence>
<dbReference type="Pfam" id="PF02518">
    <property type="entry name" value="HATPase_c"/>
    <property type="match status" value="1"/>
</dbReference>
<dbReference type="SUPFAM" id="SSF52172">
    <property type="entry name" value="CheY-like"/>
    <property type="match status" value="2"/>
</dbReference>
<evidence type="ECO:0000256" key="2">
    <source>
        <dbReference type="ARBA" id="ARBA00004477"/>
    </source>
</evidence>
<dbReference type="InterPro" id="IPR056839">
    <property type="entry name" value="Receiver_AHK4/CRE1_1st"/>
</dbReference>
<dbReference type="InterPro" id="IPR003661">
    <property type="entry name" value="HisK_dim/P_dom"/>
</dbReference>
<keyword evidence="5" id="KW-0808">Transferase</keyword>
<dbReference type="SMART" id="SM01079">
    <property type="entry name" value="CHASE"/>
    <property type="match status" value="1"/>
</dbReference>
<dbReference type="SMART" id="SM00388">
    <property type="entry name" value="HisKA"/>
    <property type="match status" value="1"/>
</dbReference>
<feature type="modified residue" description="4-aspartylphosphate" evidence="10">
    <location>
        <position position="914"/>
    </location>
</feature>
<evidence type="ECO:0000256" key="6">
    <source>
        <dbReference type="ARBA" id="ARBA00022692"/>
    </source>
</evidence>
<accession>A0AAN7K7Q0</accession>
<evidence type="ECO:0000256" key="5">
    <source>
        <dbReference type="ARBA" id="ARBA00022679"/>
    </source>
</evidence>
<evidence type="ECO:0000256" key="3">
    <source>
        <dbReference type="ARBA" id="ARBA00012438"/>
    </source>
</evidence>
<keyword evidence="7" id="KW-0418">Kinase</keyword>
<dbReference type="PRINTS" id="PR00344">
    <property type="entry name" value="BCTRLSENSOR"/>
</dbReference>
<dbReference type="InterPro" id="IPR036890">
    <property type="entry name" value="HATPase_C_sf"/>
</dbReference>
<feature type="domain" description="CHASE" evidence="15">
    <location>
        <begin position="114"/>
        <end position="326"/>
    </location>
</feature>
<dbReference type="InterPro" id="IPR005467">
    <property type="entry name" value="His_kinase_dom"/>
</dbReference>
<dbReference type="PANTHER" id="PTHR43719">
    <property type="entry name" value="TWO-COMPONENT HISTIDINE KINASE"/>
    <property type="match status" value="1"/>
</dbReference>
<evidence type="ECO:0000259" key="15">
    <source>
        <dbReference type="PROSITE" id="PS50839"/>
    </source>
</evidence>
<dbReference type="EC" id="2.7.13.3" evidence="3"/>
<dbReference type="Gene3D" id="3.30.565.10">
    <property type="entry name" value="Histidine kinase-like ATPase, C-terminal domain"/>
    <property type="match status" value="1"/>
</dbReference>
<dbReference type="GO" id="GO:1901701">
    <property type="term" value="P:cellular response to oxygen-containing compound"/>
    <property type="evidence" value="ECO:0007669"/>
    <property type="project" value="UniProtKB-ARBA"/>
</dbReference>
<dbReference type="PROSITE" id="PS50110">
    <property type="entry name" value="RESPONSE_REGULATORY"/>
    <property type="match status" value="1"/>
</dbReference>
<dbReference type="PROSITE" id="PS50109">
    <property type="entry name" value="HIS_KIN"/>
    <property type="match status" value="1"/>
</dbReference>
<evidence type="ECO:0000256" key="11">
    <source>
        <dbReference type="SAM" id="MobiDB-lite"/>
    </source>
</evidence>
<dbReference type="SMART" id="SM00387">
    <property type="entry name" value="HATPase_c"/>
    <property type="match status" value="1"/>
</dbReference>
<keyword evidence="6 12" id="KW-0812">Transmembrane</keyword>
<feature type="domain" description="Histidine kinase" evidence="13">
    <location>
        <begin position="394"/>
        <end position="679"/>
    </location>
</feature>
<reference evidence="16 17" key="1">
    <citation type="journal article" date="2023" name="Hortic Res">
        <title>Pangenome of water caltrop reveals structural variations and asymmetric subgenome divergence after allopolyploidization.</title>
        <authorList>
            <person name="Zhang X."/>
            <person name="Chen Y."/>
            <person name="Wang L."/>
            <person name="Yuan Y."/>
            <person name="Fang M."/>
            <person name="Shi L."/>
            <person name="Lu R."/>
            <person name="Comes H.P."/>
            <person name="Ma Y."/>
            <person name="Chen Y."/>
            <person name="Huang G."/>
            <person name="Zhou Y."/>
            <person name="Zheng Z."/>
            <person name="Qiu Y."/>
        </authorList>
    </citation>
    <scope>NUCLEOTIDE SEQUENCE [LARGE SCALE GENOMIC DNA]</scope>
    <source>
        <tissue evidence="16">Roots</tissue>
    </source>
</reference>
<dbReference type="GO" id="GO:0010029">
    <property type="term" value="P:regulation of seed germination"/>
    <property type="evidence" value="ECO:0007669"/>
    <property type="project" value="UniProtKB-ARBA"/>
</dbReference>
<dbReference type="InterPro" id="IPR050956">
    <property type="entry name" value="2C_system_His_kinase"/>
</dbReference>
<dbReference type="InterPro" id="IPR004358">
    <property type="entry name" value="Sig_transdc_His_kin-like_C"/>
</dbReference>
<dbReference type="Gene3D" id="3.30.450.350">
    <property type="entry name" value="CHASE domain"/>
    <property type="match status" value="1"/>
</dbReference>
<keyword evidence="9 12" id="KW-0472">Membrane</keyword>
<feature type="transmembrane region" description="Helical" evidence="12">
    <location>
        <begin position="47"/>
        <end position="65"/>
    </location>
</feature>
<dbReference type="Gene3D" id="1.10.287.130">
    <property type="match status" value="1"/>
</dbReference>
<dbReference type="GO" id="GO:0005789">
    <property type="term" value="C:endoplasmic reticulum membrane"/>
    <property type="evidence" value="ECO:0007669"/>
    <property type="project" value="UniProtKB-SubCell"/>
</dbReference>
<dbReference type="GO" id="GO:0009414">
    <property type="term" value="P:response to water deprivation"/>
    <property type="evidence" value="ECO:0007669"/>
    <property type="project" value="UniProtKB-ARBA"/>
</dbReference>
<evidence type="ECO:0000256" key="9">
    <source>
        <dbReference type="ARBA" id="ARBA00023136"/>
    </source>
</evidence>
<dbReference type="Proteomes" id="UP001345219">
    <property type="component" value="Chromosome 11"/>
</dbReference>
<dbReference type="CDD" id="cd16922">
    <property type="entry name" value="HATPase_EvgS-ArcB-TorS-like"/>
    <property type="match status" value="1"/>
</dbReference>
<dbReference type="Gene3D" id="6.10.250.1190">
    <property type="match status" value="1"/>
</dbReference>
<evidence type="ECO:0000256" key="8">
    <source>
        <dbReference type="ARBA" id="ARBA00022989"/>
    </source>
</evidence>
<dbReference type="FunFam" id="3.30.450.350:FF:000001">
    <property type="entry name" value="Histidine kinase 4"/>
    <property type="match status" value="1"/>
</dbReference>
<dbReference type="FunFam" id="1.10.287.130:FF:000015">
    <property type="entry name" value="Histidine kinase 4"/>
    <property type="match status" value="1"/>
</dbReference>
<dbReference type="PROSITE" id="PS50839">
    <property type="entry name" value="CHASE"/>
    <property type="match status" value="1"/>
</dbReference>
<dbReference type="PANTHER" id="PTHR43719:SF51">
    <property type="entry name" value="HISTIDINE KINASE 4"/>
    <property type="match status" value="1"/>
</dbReference>
<evidence type="ECO:0000256" key="12">
    <source>
        <dbReference type="SAM" id="Phobius"/>
    </source>
</evidence>
<dbReference type="Pfam" id="PF00512">
    <property type="entry name" value="HisKA"/>
    <property type="match status" value="1"/>
</dbReference>
<sequence>MGLKMQQSQYSVAVKLTNNSGYNNNNANNKRGYTFVRANRGWLPKLLLLWVMVVLFLSLLIYRGMDATVSVRRKEVLVSMCDQRARMLKDQFSVSVNHVHALAILVSTFHYYRNPSAIDQETFAEYTARTAFERPLLSGVAYAQRVIDSERVDFEKQHGWTIKTMGRDPSPVRDEYAPVIFSQETVSHIASLDMMSGEEDRENILRARASGKAVLTSPFRLLGSHHLGVVLTFPVYKSKLPPNPTEQERIAATAGYLGGAFDVESLVENLLGQLDGNQAILVNVYDVTNLSNPLTMYGHRYPDGDMSLLHESKLDFGDPYRKHHMFCRYHQKAPTSWTAITTAFLFFVIGLLVGYILYGAATHIVKVEDGYHEMQELKVRAEAADIAKSQFLATVSHEIRTPMNGILGMLALLLDTELSSTQRDYAQTAQVCGKALIALINEVLDRAKIEAGKLELEMVPFDIRSIVDDVLSLFSEKSRHKGIELAVFVSDKVPEIVTGDPGRFRQIITNLVGNSVKFTERGHILVKVHLSEQTKSVANPLPCANELAGEVGLFFGTCNLKTLSGMEAADERNSWESFRHLLVEDAQFDSLDNSASFNDGVITLMVSVEDTGIGIPLSAQDRVFTPFMQADSSTSRNYGGTGIGLSISKCLVELMGGQISFISRPQIGSTFSFSAVFGRYSNKVKLTNGEKLVSEELPSSFRGLKAILVDEKPVRAAVTRYHLKRLGINVEVVSSANKISAQSGMNGSLNHGYGNLNILLVEKDTWLLSEEDNCSNIHALDRKQNGNVIIKLPKVLLATKISAAEFEKAKTAGFSDTIIMKPLRASMIAACLQQVLGIGRKKQPGKDAPPNGICFLKTLLTGKKILVVDDNRVNLRVAAGALKKFGAHVECAESGKAALAKLQLPHNFDACFMDIQMPEMDGFEATRQIRVMEREANEQMTSRTGTSGAIVEDGDSSSRCSSSREWHVPVLAMTADVIHATYDKCVKCGMDGYVSKPFEEENLYQAVSRFFKTDMASVSQLQDLEV</sequence>
<feature type="domain" description="Response regulatory" evidence="14">
    <location>
        <begin position="864"/>
        <end position="1011"/>
    </location>
</feature>
<gene>
    <name evidence="16" type="ORF">SAY87_012876</name>
</gene>
<evidence type="ECO:0000313" key="17">
    <source>
        <dbReference type="Proteomes" id="UP001345219"/>
    </source>
</evidence>
<comment type="subcellular location">
    <subcellularLocation>
        <location evidence="2">Endoplasmic reticulum membrane</location>
        <topology evidence="2">Multi-pass membrane protein</topology>
    </subcellularLocation>
</comment>
<dbReference type="CDD" id="cd00082">
    <property type="entry name" value="HisKA"/>
    <property type="match status" value="1"/>
</dbReference>
<keyword evidence="4 10" id="KW-0597">Phosphoprotein</keyword>
<dbReference type="InterPro" id="IPR001789">
    <property type="entry name" value="Sig_transdc_resp-reg_receiver"/>
</dbReference>
<dbReference type="GO" id="GO:0005634">
    <property type="term" value="C:nucleus"/>
    <property type="evidence" value="ECO:0007669"/>
    <property type="project" value="TreeGrafter"/>
</dbReference>
<feature type="compositionally biased region" description="Polar residues" evidence="11">
    <location>
        <begin position="938"/>
        <end position="947"/>
    </location>
</feature>
<dbReference type="Gene3D" id="3.40.50.2300">
    <property type="match status" value="1"/>
</dbReference>
<evidence type="ECO:0000256" key="1">
    <source>
        <dbReference type="ARBA" id="ARBA00000085"/>
    </source>
</evidence>
<dbReference type="InterPro" id="IPR011006">
    <property type="entry name" value="CheY-like_superfamily"/>
</dbReference>
<dbReference type="EMBL" id="JAXIOK010000008">
    <property type="protein sequence ID" value="KAK4763438.1"/>
    <property type="molecule type" value="Genomic_DNA"/>
</dbReference>
<comment type="catalytic activity">
    <reaction evidence="1">
        <text>ATP + protein L-histidine = ADP + protein N-phospho-L-histidine.</text>
        <dbReference type="EC" id="2.7.13.3"/>
    </reaction>
</comment>
<dbReference type="Pfam" id="PF03924">
    <property type="entry name" value="CHASE"/>
    <property type="match status" value="1"/>
</dbReference>
<dbReference type="GO" id="GO:0000155">
    <property type="term" value="F:phosphorelay sensor kinase activity"/>
    <property type="evidence" value="ECO:0007669"/>
    <property type="project" value="InterPro"/>
</dbReference>
<dbReference type="SUPFAM" id="SSF55874">
    <property type="entry name" value="ATPase domain of HSP90 chaperone/DNA topoisomerase II/histidine kinase"/>
    <property type="match status" value="1"/>
</dbReference>
<feature type="transmembrane region" description="Helical" evidence="12">
    <location>
        <begin position="337"/>
        <end position="358"/>
    </location>
</feature>
<dbReference type="InterPro" id="IPR042240">
    <property type="entry name" value="CHASE_sf"/>
</dbReference>
<dbReference type="SUPFAM" id="SSF47384">
    <property type="entry name" value="Homodimeric domain of signal transducing histidine kinase"/>
    <property type="match status" value="1"/>
</dbReference>
<dbReference type="GO" id="GO:0048509">
    <property type="term" value="P:regulation of meristem development"/>
    <property type="evidence" value="ECO:0007669"/>
    <property type="project" value="UniProtKB-ARBA"/>
</dbReference>
<evidence type="ECO:0000256" key="10">
    <source>
        <dbReference type="PROSITE-ProRule" id="PRU00169"/>
    </source>
</evidence>